<feature type="domain" description="Disease resistance R13L4/SHOC-2-like LRR" evidence="2">
    <location>
        <begin position="90"/>
        <end position="215"/>
    </location>
</feature>
<dbReference type="SUPFAM" id="SSF52058">
    <property type="entry name" value="L domain-like"/>
    <property type="match status" value="1"/>
</dbReference>
<evidence type="ECO:0000259" key="2">
    <source>
        <dbReference type="Pfam" id="PF23598"/>
    </source>
</evidence>
<evidence type="ECO:0000256" key="1">
    <source>
        <dbReference type="ARBA" id="ARBA00022737"/>
    </source>
</evidence>
<comment type="caution">
    <text evidence="3">The sequence shown here is derived from an EMBL/GenBank/DDBJ whole genome shotgun (WGS) entry which is preliminary data.</text>
</comment>
<evidence type="ECO:0000313" key="4">
    <source>
        <dbReference type="Proteomes" id="UP000631114"/>
    </source>
</evidence>
<evidence type="ECO:0000313" key="3">
    <source>
        <dbReference type="EMBL" id="KAF9611763.1"/>
    </source>
</evidence>
<organism evidence="3 4">
    <name type="scientific">Coptis chinensis</name>
    <dbReference type="NCBI Taxonomy" id="261450"/>
    <lineage>
        <taxon>Eukaryota</taxon>
        <taxon>Viridiplantae</taxon>
        <taxon>Streptophyta</taxon>
        <taxon>Embryophyta</taxon>
        <taxon>Tracheophyta</taxon>
        <taxon>Spermatophyta</taxon>
        <taxon>Magnoliopsida</taxon>
        <taxon>Ranunculales</taxon>
        <taxon>Ranunculaceae</taxon>
        <taxon>Coptidoideae</taxon>
        <taxon>Coptis</taxon>
    </lineage>
</organism>
<dbReference type="PANTHER" id="PTHR47186:SF3">
    <property type="entry name" value="OS09G0267800 PROTEIN"/>
    <property type="match status" value="1"/>
</dbReference>
<proteinExistence type="predicted"/>
<dbReference type="Gene3D" id="3.80.10.10">
    <property type="entry name" value="Ribonuclease Inhibitor"/>
    <property type="match status" value="1"/>
</dbReference>
<keyword evidence="4" id="KW-1185">Reference proteome</keyword>
<dbReference type="InterPro" id="IPR055414">
    <property type="entry name" value="LRR_R13L4/SHOC2-like"/>
</dbReference>
<accession>A0A835I870</accession>
<dbReference type="Pfam" id="PF23598">
    <property type="entry name" value="LRR_14"/>
    <property type="match status" value="1"/>
</dbReference>
<dbReference type="PANTHER" id="PTHR47186">
    <property type="entry name" value="LEUCINE-RICH REPEAT-CONTAINING PROTEIN 57"/>
    <property type="match status" value="1"/>
</dbReference>
<dbReference type="Proteomes" id="UP000631114">
    <property type="component" value="Unassembled WGS sequence"/>
</dbReference>
<reference evidence="3 4" key="1">
    <citation type="submission" date="2020-10" db="EMBL/GenBank/DDBJ databases">
        <title>The Coptis chinensis genome and diversification of protoberbering-type alkaloids.</title>
        <authorList>
            <person name="Wang B."/>
            <person name="Shu S."/>
            <person name="Song C."/>
            <person name="Liu Y."/>
        </authorList>
    </citation>
    <scope>NUCLEOTIDE SEQUENCE [LARGE SCALE GENOMIC DNA]</scope>
    <source>
        <strain evidence="3">HL-2020</strain>
        <tissue evidence="3">Leaf</tissue>
    </source>
</reference>
<gene>
    <name evidence="3" type="ORF">IFM89_034946</name>
</gene>
<protein>
    <recommendedName>
        <fullName evidence="2">Disease resistance R13L4/SHOC-2-like LRR domain-containing protein</fullName>
    </recommendedName>
</protein>
<dbReference type="AlphaFoldDB" id="A0A835I870"/>
<name>A0A835I870_9MAGN</name>
<dbReference type="InterPro" id="IPR032675">
    <property type="entry name" value="LRR_dom_sf"/>
</dbReference>
<dbReference type="OrthoDB" id="545484at2759"/>
<sequence length="231" mass="25971">MLGRNAKPERSSNLEMMSIATLVLLPVGTVAPSPPPPLWFGLVKNGTCSMDKIHIPTNGSNYLGFRTDPFNGTNIIYGRVAQLWTMELICLRTLDLSCVYGGFEVLPSEVNRLLHLRYLDLSKTRLKELPETVRSLVNLQTLKLNGCYNLCKLPEGIGELSNLRHLEVEDTSSLKYYPRGVIERLRQLRTLSKFVVRDGSEGSMIGELENLNFLKGRLTIEGLRHVKSERG</sequence>
<dbReference type="EMBL" id="JADFTS010000004">
    <property type="protein sequence ID" value="KAF9611763.1"/>
    <property type="molecule type" value="Genomic_DNA"/>
</dbReference>
<keyword evidence="1" id="KW-0677">Repeat</keyword>